<dbReference type="Gene3D" id="3.40.109.10">
    <property type="entry name" value="NADH Oxidase"/>
    <property type="match status" value="1"/>
</dbReference>
<sequence length="342" mass="37941">MTAERNPSPHARAAHHLVRAAVLAPSLHNSQPWLFACFDGALLLYADYRRRLQLCDPYGRQLMISCGAALFNLRLAMRHLGFRPVIHLFPDVGTPWLLARVEWGAYARVTPDAELMHQALRRRHTHRGPFSAARVPTSLMEAFARHAHAEGVQLVALEDTAARGRLSRIVHEAEARERRVPGFGAELLRWARPFGDDRGDGVPAEACVFHPDCVALAGRDFTGLTRRRATARPRETWPARTGLMVVLATPHDTRQDWLRTGQALQRVLLCAAGHGFTAGFHTQPLEFADLRALVRSLTPSGQHPQMVLRLGRIGWQVRTPRRSLAEVLPRDGAAPAGAGHPA</sequence>
<proteinExistence type="predicted"/>
<evidence type="ECO:0000313" key="2">
    <source>
        <dbReference type="Proteomes" id="UP000316806"/>
    </source>
</evidence>
<dbReference type="InterPro" id="IPR050627">
    <property type="entry name" value="Nitroreductase/BluB"/>
</dbReference>
<gene>
    <name evidence="1" type="ORF">FH965_01845</name>
</gene>
<dbReference type="PANTHER" id="PTHR23026">
    <property type="entry name" value="NADPH NITROREDUCTASE"/>
    <property type="match status" value="1"/>
</dbReference>
<dbReference type="AlphaFoldDB" id="A0A516R1C0"/>
<dbReference type="PANTHER" id="PTHR23026:SF123">
    <property type="entry name" value="NAD(P)H NITROREDUCTASE RV3131-RELATED"/>
    <property type="match status" value="1"/>
</dbReference>
<dbReference type="EMBL" id="CP040916">
    <property type="protein sequence ID" value="QDQ09458.1"/>
    <property type="molecule type" value="Genomic_DNA"/>
</dbReference>
<dbReference type="SUPFAM" id="SSF55469">
    <property type="entry name" value="FMN-dependent nitroreductase-like"/>
    <property type="match status" value="2"/>
</dbReference>
<protein>
    <submittedName>
        <fullName evidence="1">Uncharacterized protein</fullName>
    </submittedName>
</protein>
<dbReference type="RefSeq" id="WP_144001036.1">
    <property type="nucleotide sequence ID" value="NZ_CP040916.1"/>
</dbReference>
<dbReference type="InterPro" id="IPR000415">
    <property type="entry name" value="Nitroreductase-like"/>
</dbReference>
<dbReference type="Proteomes" id="UP000316806">
    <property type="component" value="Chromosome"/>
</dbReference>
<name>A0A516R1C0_STRST</name>
<organism evidence="1 2">
    <name type="scientific">Streptomyces spectabilis</name>
    <dbReference type="NCBI Taxonomy" id="68270"/>
    <lineage>
        <taxon>Bacteria</taxon>
        <taxon>Bacillati</taxon>
        <taxon>Actinomycetota</taxon>
        <taxon>Actinomycetes</taxon>
        <taxon>Kitasatosporales</taxon>
        <taxon>Streptomycetaceae</taxon>
        <taxon>Streptomyces</taxon>
    </lineage>
</organism>
<evidence type="ECO:0000313" key="1">
    <source>
        <dbReference type="EMBL" id="QDQ09458.1"/>
    </source>
</evidence>
<accession>A0A516R1C0</accession>
<dbReference type="NCBIfam" id="NF047509">
    <property type="entry name" value="Rv3131_FMN_oxido"/>
    <property type="match status" value="1"/>
</dbReference>
<dbReference type="GO" id="GO:0016491">
    <property type="term" value="F:oxidoreductase activity"/>
    <property type="evidence" value="ECO:0007669"/>
    <property type="project" value="InterPro"/>
</dbReference>
<reference evidence="1 2" key="1">
    <citation type="journal article" date="2019" name="J. Ind. Microbiol. Biotechnol.">
        <title>The complete genomic sequence of Streptomyces spectabilis NRRL-2792 and identification of secondary metabolite biosynthetic gene clusters.</title>
        <authorList>
            <person name="Sinha A."/>
            <person name="Phillips-Salemka S."/>
            <person name="Niraula T.A."/>
            <person name="Short K.A."/>
            <person name="Niraula N.P."/>
        </authorList>
    </citation>
    <scope>NUCLEOTIDE SEQUENCE [LARGE SCALE GENOMIC DNA]</scope>
    <source>
        <strain evidence="1 2">NRRL 2792</strain>
    </source>
</reference>